<accession>A0A9P8MUH9</accession>
<dbReference type="Pfam" id="PF07859">
    <property type="entry name" value="Abhydrolase_3"/>
    <property type="match status" value="1"/>
</dbReference>
<dbReference type="InterPro" id="IPR050300">
    <property type="entry name" value="GDXG_lipolytic_enzyme"/>
</dbReference>
<keyword evidence="1 3" id="KW-0378">Hydrolase</keyword>
<dbReference type="Proteomes" id="UP000824596">
    <property type="component" value="Unassembled WGS sequence"/>
</dbReference>
<name>A0A9P8MUH9_9HYPO</name>
<keyword evidence="4" id="KW-1185">Reference proteome</keyword>
<dbReference type="InterPro" id="IPR029058">
    <property type="entry name" value="AB_hydrolase_fold"/>
</dbReference>
<dbReference type="GeneID" id="68356687"/>
<dbReference type="PANTHER" id="PTHR48081">
    <property type="entry name" value="AB HYDROLASE SUPERFAMILY PROTEIN C4A8.06C"/>
    <property type="match status" value="1"/>
</dbReference>
<feature type="domain" description="Alpha/beta hydrolase fold-3" evidence="2">
    <location>
        <begin position="95"/>
        <end position="307"/>
    </location>
</feature>
<evidence type="ECO:0000313" key="3">
    <source>
        <dbReference type="EMBL" id="KAH0961480.1"/>
    </source>
</evidence>
<dbReference type="GO" id="GO:0016787">
    <property type="term" value="F:hydrolase activity"/>
    <property type="evidence" value="ECO:0007669"/>
    <property type="project" value="UniProtKB-KW"/>
</dbReference>
<dbReference type="PANTHER" id="PTHR48081:SF8">
    <property type="entry name" value="ALPHA_BETA HYDROLASE FOLD-3 DOMAIN-CONTAINING PROTEIN-RELATED"/>
    <property type="match status" value="1"/>
</dbReference>
<sequence>MSEPPFPLHPSIVNRIDAEYAAFYSQHIADKQQVHLQPVAASRASGVLIPGAGPLVPVAKTADYAVQRTETSGPDVRVRCFTPDGPQPASGWPVLLYYHGGGWVLGNIETENVVATNICARAKCVVMTADYRLAPENPFPAAVDDAWEVALWALGPAKDLLGLDTYRMATGGSSAGGNLAAIMCQRAAARGGSPAFRLQLLSVPVMDNTADTSNNPSWAENQHAPALPAAKMLWYRHHYLPNRSDWPRPEASPLFWQGDWSGLPPAVIVLGECDVLRHEGEQFGEKLAKAGVQTQVHVLEGQPHPFLAMDGALEDGRRAITWFCEAMLTAMYGPQ</sequence>
<proteinExistence type="predicted"/>
<dbReference type="Gene3D" id="3.40.50.1820">
    <property type="entry name" value="alpha/beta hydrolase"/>
    <property type="match status" value="1"/>
</dbReference>
<dbReference type="InterPro" id="IPR013094">
    <property type="entry name" value="AB_hydrolase_3"/>
</dbReference>
<dbReference type="SUPFAM" id="SSF53474">
    <property type="entry name" value="alpha/beta-Hydrolases"/>
    <property type="match status" value="1"/>
</dbReference>
<protein>
    <submittedName>
        <fullName evidence="3">Alpha/beta hydrolase fold domain-containing protein</fullName>
    </submittedName>
</protein>
<evidence type="ECO:0000256" key="1">
    <source>
        <dbReference type="ARBA" id="ARBA00022801"/>
    </source>
</evidence>
<comment type="caution">
    <text evidence="3">The sequence shown here is derived from an EMBL/GenBank/DDBJ whole genome shotgun (WGS) entry which is preliminary data.</text>
</comment>
<organism evidence="3 4">
    <name type="scientific">Hirsutella rhossiliensis</name>
    <dbReference type="NCBI Taxonomy" id="111463"/>
    <lineage>
        <taxon>Eukaryota</taxon>
        <taxon>Fungi</taxon>
        <taxon>Dikarya</taxon>
        <taxon>Ascomycota</taxon>
        <taxon>Pezizomycotina</taxon>
        <taxon>Sordariomycetes</taxon>
        <taxon>Hypocreomycetidae</taxon>
        <taxon>Hypocreales</taxon>
        <taxon>Ophiocordycipitaceae</taxon>
        <taxon>Hirsutella</taxon>
    </lineage>
</organism>
<dbReference type="OrthoDB" id="408631at2759"/>
<dbReference type="RefSeq" id="XP_044718993.1">
    <property type="nucleotide sequence ID" value="XM_044866029.1"/>
</dbReference>
<dbReference type="AlphaFoldDB" id="A0A9P8MUH9"/>
<evidence type="ECO:0000313" key="4">
    <source>
        <dbReference type="Proteomes" id="UP000824596"/>
    </source>
</evidence>
<gene>
    <name evidence="3" type="ORF">HRG_07558</name>
</gene>
<reference evidence="3" key="1">
    <citation type="submission" date="2021-09" db="EMBL/GenBank/DDBJ databases">
        <title>A high-quality genome of the endoparasitic fungus Hirsutella rhossiliensis with a comparison of Hirsutella genomes reveals transposable elements contributing to genome size variation.</title>
        <authorList>
            <person name="Lin R."/>
            <person name="Jiao Y."/>
            <person name="Sun X."/>
            <person name="Ling J."/>
            <person name="Xie B."/>
            <person name="Cheng X."/>
        </authorList>
    </citation>
    <scope>NUCLEOTIDE SEQUENCE</scope>
    <source>
        <strain evidence="3">HR02</strain>
    </source>
</reference>
<evidence type="ECO:0000259" key="2">
    <source>
        <dbReference type="Pfam" id="PF07859"/>
    </source>
</evidence>
<dbReference type="EMBL" id="JAIZPD010000008">
    <property type="protein sequence ID" value="KAH0961480.1"/>
    <property type="molecule type" value="Genomic_DNA"/>
</dbReference>